<dbReference type="InterPro" id="IPR029052">
    <property type="entry name" value="Metallo-depent_PP-like"/>
</dbReference>
<accession>A0A1G5RYA8</accession>
<dbReference type="InterPro" id="IPR004843">
    <property type="entry name" value="Calcineurin-like_PHP"/>
</dbReference>
<dbReference type="AlphaFoldDB" id="A0A1G5RYA8"/>
<keyword evidence="1" id="KW-0472">Membrane</keyword>
<dbReference type="Proteomes" id="UP000199428">
    <property type="component" value="Unassembled WGS sequence"/>
</dbReference>
<evidence type="ECO:0000256" key="1">
    <source>
        <dbReference type="SAM" id="Phobius"/>
    </source>
</evidence>
<keyword evidence="1" id="KW-1133">Transmembrane helix</keyword>
<proteinExistence type="predicted"/>
<reference evidence="3 4" key="1">
    <citation type="submission" date="2016-10" db="EMBL/GenBank/DDBJ databases">
        <authorList>
            <person name="de Groot N.N."/>
        </authorList>
    </citation>
    <scope>NUCLEOTIDE SEQUENCE [LARGE SCALE GENOMIC DNA]</scope>
    <source>
        <strain evidence="3 4">DSM 10317</strain>
    </source>
</reference>
<feature type="domain" description="Calcineurin-like phosphoesterase" evidence="2">
    <location>
        <begin position="130"/>
        <end position="299"/>
    </location>
</feature>
<dbReference type="SUPFAM" id="SSF56300">
    <property type="entry name" value="Metallo-dependent phosphatases"/>
    <property type="match status" value="1"/>
</dbReference>
<feature type="transmembrane region" description="Helical" evidence="1">
    <location>
        <begin position="90"/>
        <end position="109"/>
    </location>
</feature>
<organism evidence="3 4">
    <name type="scientific">Pseudobutyrivibrio xylanivorans</name>
    <dbReference type="NCBI Taxonomy" id="185007"/>
    <lineage>
        <taxon>Bacteria</taxon>
        <taxon>Bacillati</taxon>
        <taxon>Bacillota</taxon>
        <taxon>Clostridia</taxon>
        <taxon>Lachnospirales</taxon>
        <taxon>Lachnospiraceae</taxon>
        <taxon>Pseudobutyrivibrio</taxon>
    </lineage>
</organism>
<dbReference type="GO" id="GO:0016787">
    <property type="term" value="F:hydrolase activity"/>
    <property type="evidence" value="ECO:0007669"/>
    <property type="project" value="InterPro"/>
</dbReference>
<dbReference type="Gene3D" id="3.60.21.10">
    <property type="match status" value="1"/>
</dbReference>
<dbReference type="Pfam" id="PF00149">
    <property type="entry name" value="Metallophos"/>
    <property type="match status" value="1"/>
</dbReference>
<protein>
    <recommendedName>
        <fullName evidence="2">Calcineurin-like phosphoesterase domain-containing protein</fullName>
    </recommendedName>
</protein>
<evidence type="ECO:0000259" key="2">
    <source>
        <dbReference type="Pfam" id="PF00149"/>
    </source>
</evidence>
<dbReference type="RefSeq" id="WP_090162089.1">
    <property type="nucleotide sequence ID" value="NZ_FMWK01000005.1"/>
</dbReference>
<evidence type="ECO:0000313" key="3">
    <source>
        <dbReference type="EMBL" id="SCZ78309.1"/>
    </source>
</evidence>
<name>A0A1G5RYA8_PSEXY</name>
<dbReference type="PANTHER" id="PTHR31302:SF0">
    <property type="entry name" value="TRANSMEMBRANE PROTEIN WITH METALLOPHOSPHOESTERASE DOMAIN"/>
    <property type="match status" value="1"/>
</dbReference>
<keyword evidence="1" id="KW-0812">Transmembrane</keyword>
<feature type="transmembrane region" description="Helical" evidence="1">
    <location>
        <begin position="35"/>
        <end position="54"/>
    </location>
</feature>
<dbReference type="EMBL" id="FMWK01000005">
    <property type="protein sequence ID" value="SCZ78309.1"/>
    <property type="molecule type" value="Genomic_DNA"/>
</dbReference>
<dbReference type="InterPro" id="IPR051158">
    <property type="entry name" value="Metallophosphoesterase_sf"/>
</dbReference>
<sequence>MIWLIMFLGAALGAILGSIYMINSIAKFSFIRNKLAALVIVVGVFIFFFFTMGWINALTISIYTTMFFLIFGLIGRIFKKSLKMTTSVHWQGWLAIFASILYLVSGYYLCVSVVEKDYDLTTTKSIEPVKVAMIADSHIGTTFDGDGFAEHLITIESQNPDILLIAGDFVDDGTKKADMEKACEALGEMNLKYGVWYSYGNHDEGYFNHRDFTADDLEKRLLANGIHVLADEYELIDNNFYLVGRLDKNVDGDIRKSMDDLLKDIPDDKYIIVMDHEPNDYDAEAHSKADLVVSGHTHGGQMVPIRHIGVLVGANDFTYGYKRINDTDFIVTSGISDWALKFKTGCRSEYVIINIEQGAL</sequence>
<feature type="transmembrane region" description="Helical" evidence="1">
    <location>
        <begin position="60"/>
        <end position="78"/>
    </location>
</feature>
<evidence type="ECO:0000313" key="4">
    <source>
        <dbReference type="Proteomes" id="UP000199428"/>
    </source>
</evidence>
<feature type="transmembrane region" description="Helical" evidence="1">
    <location>
        <begin position="6"/>
        <end position="23"/>
    </location>
</feature>
<gene>
    <name evidence="3" type="ORF">SAMN02910350_01198</name>
</gene>
<dbReference type="PANTHER" id="PTHR31302">
    <property type="entry name" value="TRANSMEMBRANE PROTEIN WITH METALLOPHOSPHOESTERASE DOMAIN-RELATED"/>
    <property type="match status" value="1"/>
</dbReference>